<organism evidence="1 2">
    <name type="scientific">Lactiplantibacillus paraplantarum</name>
    <dbReference type="NCBI Taxonomy" id="60520"/>
    <lineage>
        <taxon>Bacteria</taxon>
        <taxon>Bacillati</taxon>
        <taxon>Bacillota</taxon>
        <taxon>Bacilli</taxon>
        <taxon>Lactobacillales</taxon>
        <taxon>Lactobacillaceae</taxon>
        <taxon>Lactiplantibacillus</taxon>
    </lineage>
</organism>
<dbReference type="Proteomes" id="UP000236162">
    <property type="component" value="Unassembled WGS sequence"/>
</dbReference>
<dbReference type="EMBL" id="BDOR01000008">
    <property type="protein sequence ID" value="GBF02190.1"/>
    <property type="molecule type" value="Genomic_DNA"/>
</dbReference>
<reference evidence="1 2" key="1">
    <citation type="submission" date="2017-04" db="EMBL/GenBank/DDBJ databases">
        <title>In vitro and in silico characterization of Lactobacillus paraplantarum D2-1, a starter culture for soymilk fermentation.</title>
        <authorList>
            <person name="Endo A."/>
            <person name="Sasaki F."/>
            <person name="Maeno S."/>
            <person name="Kanesaki Y."/>
            <person name="Kubota E."/>
            <person name="Torres G.A."/>
            <person name="Tomita S."/>
            <person name="Nakagawa J."/>
        </authorList>
    </citation>
    <scope>NUCLEOTIDE SEQUENCE [LARGE SCALE GENOMIC DNA]</scope>
    <source>
        <strain evidence="1 2">D2-1</strain>
    </source>
</reference>
<comment type="caution">
    <text evidence="1">The sequence shown here is derived from an EMBL/GenBank/DDBJ whole genome shotgun (WGS) entry which is preliminary data.</text>
</comment>
<accession>A0ABQ0NAU5</accession>
<proteinExistence type="predicted"/>
<name>A0ABQ0NAU5_9LACO</name>
<evidence type="ECO:0000313" key="2">
    <source>
        <dbReference type="Proteomes" id="UP000236162"/>
    </source>
</evidence>
<sequence>MNNKDTFEILTIPDDTSYWLVRADGGKYLDDYIENSFISIAHNQVTIESIHSDDSPKDGLKNPDIHQMYIDSYPHQTKHWQTIASSQCFEFINNMKIGDVVLTPGKSSDYFAIGVITGDPFDADKSKLRTKKENSGPNGIQYKVDQNLKRRNVTWMKTIHRSSLPGELYWILSAHQAIFNISSYAEYIDPLIFPLFQKHKKIHLTVYTTLEDDLTLANWQGIVEMAKDEQSNYLHQVELQADVHCPGTLVFITGQENIQAIVNIIHTVASLGGNQVITFGGIVTLISLVIGKEGKKKGILNWWDDYRISHIQKKAELKRLKQETKNVPDEVKNIKPQIKDVGTVISHENLKLKEKPENDQEPEK</sequence>
<keyword evidence="2" id="KW-1185">Reference proteome</keyword>
<protein>
    <submittedName>
        <fullName evidence="1">Uncharacterized protein</fullName>
    </submittedName>
</protein>
<dbReference type="RefSeq" id="WP_021732650.1">
    <property type="nucleotide sequence ID" value="NZ_AVAI01000159.1"/>
</dbReference>
<gene>
    <name evidence="1" type="ORF">LPPLD21_01734</name>
</gene>
<evidence type="ECO:0000313" key="1">
    <source>
        <dbReference type="EMBL" id="GBF02190.1"/>
    </source>
</evidence>